<accession>A0A9Y2ETI7</accession>
<comment type="subcellular location">
    <subcellularLocation>
        <location evidence="6">Cell membrane</location>
        <topology evidence="6">Peripheral membrane protein</topology>
        <orientation evidence="6">Cytoplasmic side</orientation>
    </subcellularLocation>
</comment>
<feature type="domain" description="NADH-quinone oxidoreductase subunit D" evidence="8">
    <location>
        <begin position="120"/>
        <end position="365"/>
    </location>
</feature>
<keyword evidence="6" id="KW-1003">Cell membrane</keyword>
<evidence type="ECO:0000313" key="10">
    <source>
        <dbReference type="Proteomes" id="UP001243623"/>
    </source>
</evidence>
<reference evidence="9" key="1">
    <citation type="submission" date="2023-03" db="EMBL/GenBank/DDBJ databases">
        <title>Selenobaculum gbiensis gen. nov. sp. nov., a new bacterium isolated from the gut microbiota of IBD patient.</title>
        <authorList>
            <person name="Yeo S."/>
            <person name="Park H."/>
            <person name="Huh C.S."/>
        </authorList>
    </citation>
    <scope>NUCLEOTIDE SEQUENCE</scope>
    <source>
        <strain evidence="9">ICN-92133</strain>
    </source>
</reference>
<gene>
    <name evidence="6" type="primary">nuoD</name>
    <name evidence="9" type="ORF">P3F81_09110</name>
</gene>
<dbReference type="InterPro" id="IPR001135">
    <property type="entry name" value="NADH_Q_OxRdtase_suD"/>
</dbReference>
<dbReference type="PANTHER" id="PTHR11993">
    <property type="entry name" value="NADH-UBIQUINONE OXIDOREDUCTASE 49 KDA SUBUNIT"/>
    <property type="match status" value="1"/>
</dbReference>
<dbReference type="InterPro" id="IPR014029">
    <property type="entry name" value="NADH_UbQ_OxRdtase_49kDa_CS"/>
</dbReference>
<protein>
    <recommendedName>
        <fullName evidence="6">NADH-quinone oxidoreductase subunit D</fullName>
        <ecNumber evidence="6">7.1.1.-</ecNumber>
    </recommendedName>
    <alternativeName>
        <fullName evidence="6">NADH dehydrogenase I subunit D</fullName>
    </alternativeName>
    <alternativeName>
        <fullName evidence="6">NDH-1 subunit D</fullName>
    </alternativeName>
</protein>
<comment type="subunit">
    <text evidence="6">NDH-1 is composed of 14 different subunits. Subunits NuoB, C, D, E, F, and G constitute the peripheral sector of the complex.</text>
</comment>
<evidence type="ECO:0000259" key="8">
    <source>
        <dbReference type="Pfam" id="PF00346"/>
    </source>
</evidence>
<comment type="function">
    <text evidence="6">NDH-1 shuttles electrons from NADH, via FMN and iron-sulfur (Fe-S) centers, to quinones in the respiratory chain. The immediate electron acceptor for the enzyme in this species is believed to be a menaquinone. Couples the redox reaction to proton translocation (for every two electrons transferred, four hydrogen ions are translocated across the cytoplasmic membrane), and thus conserves the redox energy in a proton gradient.</text>
</comment>
<dbReference type="GO" id="GO:0050136">
    <property type="term" value="F:NADH dehydrogenase (quinone) (non-electrogenic) activity"/>
    <property type="evidence" value="ECO:0007669"/>
    <property type="project" value="UniProtKB-UniRule"/>
</dbReference>
<dbReference type="Pfam" id="PF00346">
    <property type="entry name" value="Complex1_49kDa"/>
    <property type="match status" value="1"/>
</dbReference>
<keyword evidence="9" id="KW-0560">Oxidoreductase</keyword>
<dbReference type="GO" id="GO:0048038">
    <property type="term" value="F:quinone binding"/>
    <property type="evidence" value="ECO:0007669"/>
    <property type="project" value="UniProtKB-KW"/>
</dbReference>
<dbReference type="SUPFAM" id="SSF56762">
    <property type="entry name" value="HydB/Nqo4-like"/>
    <property type="match status" value="1"/>
</dbReference>
<dbReference type="GO" id="GO:0051287">
    <property type="term" value="F:NAD binding"/>
    <property type="evidence" value="ECO:0007669"/>
    <property type="project" value="InterPro"/>
</dbReference>
<evidence type="ECO:0000256" key="2">
    <source>
        <dbReference type="ARBA" id="ARBA00022448"/>
    </source>
</evidence>
<dbReference type="GO" id="GO:0005886">
    <property type="term" value="C:plasma membrane"/>
    <property type="evidence" value="ECO:0007669"/>
    <property type="project" value="UniProtKB-SubCell"/>
</dbReference>
<name>A0A9Y2ETI7_9FIRM</name>
<evidence type="ECO:0000256" key="4">
    <source>
        <dbReference type="ARBA" id="ARBA00022967"/>
    </source>
</evidence>
<dbReference type="KEGG" id="sgbi:P3F81_09110"/>
<evidence type="ECO:0000256" key="1">
    <source>
        <dbReference type="ARBA" id="ARBA00005769"/>
    </source>
</evidence>
<comment type="similarity">
    <text evidence="1 6 7">Belongs to the complex I 49 kDa subunit family.</text>
</comment>
<dbReference type="RefSeq" id="WP_147670399.1">
    <property type="nucleotide sequence ID" value="NZ_CP120678.1"/>
</dbReference>
<keyword evidence="2 6" id="KW-0813">Transport</keyword>
<keyword evidence="10" id="KW-1185">Reference proteome</keyword>
<evidence type="ECO:0000256" key="3">
    <source>
        <dbReference type="ARBA" id="ARBA00022719"/>
    </source>
</evidence>
<dbReference type="EC" id="7.1.1.-" evidence="6"/>
<evidence type="ECO:0000256" key="7">
    <source>
        <dbReference type="RuleBase" id="RU003685"/>
    </source>
</evidence>
<keyword evidence="3 6" id="KW-0874">Quinone</keyword>
<evidence type="ECO:0000256" key="5">
    <source>
        <dbReference type="ARBA" id="ARBA00023027"/>
    </source>
</evidence>
<dbReference type="InterPro" id="IPR022885">
    <property type="entry name" value="NDH1_su_D/H"/>
</dbReference>
<dbReference type="NCBIfam" id="NF008974">
    <property type="entry name" value="PRK12322.1"/>
    <property type="match status" value="1"/>
</dbReference>
<keyword evidence="6" id="KW-0472">Membrane</keyword>
<dbReference type="EMBL" id="CP120678">
    <property type="protein sequence ID" value="WIW70055.1"/>
    <property type="molecule type" value="Genomic_DNA"/>
</dbReference>
<keyword evidence="4 6" id="KW-1278">Translocase</keyword>
<comment type="catalytic activity">
    <reaction evidence="6">
        <text>a quinone + NADH + 5 H(+)(in) = a quinol + NAD(+) + 4 H(+)(out)</text>
        <dbReference type="Rhea" id="RHEA:57888"/>
        <dbReference type="ChEBI" id="CHEBI:15378"/>
        <dbReference type="ChEBI" id="CHEBI:24646"/>
        <dbReference type="ChEBI" id="CHEBI:57540"/>
        <dbReference type="ChEBI" id="CHEBI:57945"/>
        <dbReference type="ChEBI" id="CHEBI:132124"/>
    </reaction>
</comment>
<sequence>MPITEKYTLNMGPQHPSTHGVLQVELELDGERVIKVTPHMGYLHRGIEKLLESRNYVQAVPYTDRLDYVSSMNNNLAYCQTVEKLANITVPQRAEYIRVIVAELNRIASHLIFIGTLAIDLGASTGMIYAFRDREKILDLFNLICGARMTFHYIRIGGVAADAQPEFIKDTYDFLDYVPKMLKEYDDLLSGNEIFQMRLKGTSILTAEEAMHFGVTGPTLRASGIAYDLRKADGGYGIYNRFDFDIPIGKNGDNWDRYIVRFKEIEESTKIIRQALDQLPEGEIMAKVPRALKPPAGEIYHSVENPRGELGFYIVSNGTLKPYRIHIRRPSFINLQALDTMCKGMLIGDVVAVLSTIDPLMGEVDC</sequence>
<dbReference type="PANTHER" id="PTHR11993:SF10">
    <property type="entry name" value="NADH DEHYDROGENASE [UBIQUINONE] IRON-SULFUR PROTEIN 2, MITOCHONDRIAL"/>
    <property type="match status" value="1"/>
</dbReference>
<proteinExistence type="inferred from homology"/>
<evidence type="ECO:0000313" key="9">
    <source>
        <dbReference type="EMBL" id="WIW70055.1"/>
    </source>
</evidence>
<evidence type="ECO:0000256" key="6">
    <source>
        <dbReference type="HAMAP-Rule" id="MF_01358"/>
    </source>
</evidence>
<dbReference type="InterPro" id="IPR029014">
    <property type="entry name" value="NiFe-Hase_large"/>
</dbReference>
<organism evidence="9 10">
    <name type="scientific">Selenobaculum gibii</name>
    <dbReference type="NCBI Taxonomy" id="3054208"/>
    <lineage>
        <taxon>Bacteria</taxon>
        <taxon>Bacillati</taxon>
        <taxon>Bacillota</taxon>
        <taxon>Negativicutes</taxon>
        <taxon>Selenomonadales</taxon>
        <taxon>Selenomonadaceae</taxon>
        <taxon>Selenobaculum</taxon>
    </lineage>
</organism>
<dbReference type="NCBIfam" id="NF004739">
    <property type="entry name" value="PRK06075.1"/>
    <property type="match status" value="1"/>
</dbReference>
<dbReference type="HAMAP" id="MF_01358">
    <property type="entry name" value="NDH1_NuoD"/>
    <property type="match status" value="1"/>
</dbReference>
<dbReference type="Gene3D" id="1.10.645.10">
    <property type="entry name" value="Cytochrome-c3 Hydrogenase, chain B"/>
    <property type="match status" value="1"/>
</dbReference>
<dbReference type="PROSITE" id="PS00535">
    <property type="entry name" value="COMPLEX1_49K"/>
    <property type="match status" value="1"/>
</dbReference>
<keyword evidence="5 6" id="KW-0520">NAD</keyword>
<dbReference type="AlphaFoldDB" id="A0A9Y2ETI7"/>
<dbReference type="Proteomes" id="UP001243623">
    <property type="component" value="Chromosome"/>
</dbReference>